<keyword evidence="1" id="KW-0963">Cytoplasm</keyword>
<dbReference type="NCBIfam" id="NF033855">
    <property type="entry name" value="tRNA_MNMC2"/>
    <property type="match status" value="1"/>
</dbReference>
<keyword evidence="8" id="KW-0560">Oxidoreductase</keyword>
<feature type="domain" description="MnmC-like methyltransferase" evidence="11">
    <location>
        <begin position="101"/>
        <end position="223"/>
    </location>
</feature>
<dbReference type="InterPro" id="IPR008471">
    <property type="entry name" value="MnmC-like_methylTransf"/>
</dbReference>
<evidence type="ECO:0000256" key="1">
    <source>
        <dbReference type="ARBA" id="ARBA00022490"/>
    </source>
</evidence>
<dbReference type="Pfam" id="PF01266">
    <property type="entry name" value="DAO"/>
    <property type="match status" value="2"/>
</dbReference>
<name>A0A7H9CHX0_9BACT</name>
<evidence type="ECO:0000259" key="11">
    <source>
        <dbReference type="Pfam" id="PF05430"/>
    </source>
</evidence>
<dbReference type="Pfam" id="PF05430">
    <property type="entry name" value="Methyltransf_30"/>
    <property type="match status" value="1"/>
</dbReference>
<protein>
    <submittedName>
        <fullName evidence="12">Bifunctional 5-methylaminomethyl-2-thiouridine-forming methyltransferase / FAD-dependent demodification enzyme</fullName>
        <ecNumber evidence="12">2.1.1.61</ecNumber>
    </submittedName>
</protein>
<dbReference type="NCBIfam" id="NF002481">
    <property type="entry name" value="PRK01747.1-2"/>
    <property type="match status" value="1"/>
</dbReference>
<dbReference type="InterPro" id="IPR047785">
    <property type="entry name" value="tRNA_MNMC2"/>
</dbReference>
<evidence type="ECO:0000256" key="9">
    <source>
        <dbReference type="ARBA" id="ARBA00023268"/>
    </source>
</evidence>
<keyword evidence="4 12" id="KW-0808">Transferase</keyword>
<evidence type="ECO:0000256" key="3">
    <source>
        <dbReference type="ARBA" id="ARBA00022630"/>
    </source>
</evidence>
<keyword evidence="6" id="KW-0819">tRNA processing</keyword>
<evidence type="ECO:0000256" key="7">
    <source>
        <dbReference type="ARBA" id="ARBA00022827"/>
    </source>
</evidence>
<feature type="domain" description="FAD dependent oxidoreductase" evidence="10">
    <location>
        <begin position="265"/>
        <end position="364"/>
    </location>
</feature>
<dbReference type="EC" id="2.1.1.61" evidence="12"/>
<evidence type="ECO:0000256" key="5">
    <source>
        <dbReference type="ARBA" id="ARBA00022691"/>
    </source>
</evidence>
<evidence type="ECO:0000256" key="4">
    <source>
        <dbReference type="ARBA" id="ARBA00022679"/>
    </source>
</evidence>
<evidence type="ECO:0000313" key="12">
    <source>
        <dbReference type="EMBL" id="QLI05271.1"/>
    </source>
</evidence>
<dbReference type="InterPro" id="IPR036188">
    <property type="entry name" value="FAD/NAD-bd_sf"/>
</dbReference>
<dbReference type="Gene3D" id="3.40.50.150">
    <property type="entry name" value="Vaccinia Virus protein VP39"/>
    <property type="match status" value="1"/>
</dbReference>
<evidence type="ECO:0000256" key="6">
    <source>
        <dbReference type="ARBA" id="ARBA00022694"/>
    </source>
</evidence>
<reference evidence="12 13" key="1">
    <citation type="submission" date="2020-02" db="EMBL/GenBank/DDBJ databases">
        <title>Complete genome sequence of the novel Campylobacter species Candidatus Campylobacter infans.</title>
        <authorList>
            <person name="Duim B."/>
            <person name="Zomer A."/>
            <person name="van der Graaf L."/>
            <person name="Wagenaar J."/>
        </authorList>
    </citation>
    <scope>NUCLEOTIDE SEQUENCE [LARGE SCALE GENOMIC DNA]</scope>
    <source>
        <strain evidence="12 13">19S00001</strain>
    </source>
</reference>
<dbReference type="InterPro" id="IPR029063">
    <property type="entry name" value="SAM-dependent_MTases_sf"/>
</dbReference>
<dbReference type="Gene3D" id="3.30.9.10">
    <property type="entry name" value="D-Amino Acid Oxidase, subunit A, domain 2"/>
    <property type="match status" value="1"/>
</dbReference>
<dbReference type="InterPro" id="IPR017610">
    <property type="entry name" value="tRNA_S-uridine_synth_MnmC_C"/>
</dbReference>
<dbReference type="SUPFAM" id="SSF51971">
    <property type="entry name" value="Nucleotide-binding domain"/>
    <property type="match status" value="1"/>
</dbReference>
<evidence type="ECO:0000259" key="10">
    <source>
        <dbReference type="Pfam" id="PF01266"/>
    </source>
</evidence>
<dbReference type="Proteomes" id="UP000509414">
    <property type="component" value="Chromosome"/>
</dbReference>
<dbReference type="RefSeq" id="WP_179975802.1">
    <property type="nucleotide sequence ID" value="NZ_CP049075.1"/>
</dbReference>
<accession>A0A7H9CHX0</accession>
<dbReference type="GO" id="GO:0005737">
    <property type="term" value="C:cytoplasm"/>
    <property type="evidence" value="ECO:0007669"/>
    <property type="project" value="TreeGrafter"/>
</dbReference>
<keyword evidence="7" id="KW-0274">FAD</keyword>
<dbReference type="KEGG" id="cinf:CINF_0750"/>
<keyword evidence="3" id="KW-0285">Flavoprotein</keyword>
<feature type="domain" description="FAD dependent oxidoreductase" evidence="10">
    <location>
        <begin position="435"/>
        <end position="611"/>
    </location>
</feature>
<dbReference type="GO" id="GO:0008033">
    <property type="term" value="P:tRNA processing"/>
    <property type="evidence" value="ECO:0007669"/>
    <property type="project" value="UniProtKB-KW"/>
</dbReference>
<proteinExistence type="predicted"/>
<organism evidence="12 13">
    <name type="scientific">Candidatus Campylobacter infans</name>
    <dbReference type="NCBI Taxonomy" id="2561898"/>
    <lineage>
        <taxon>Bacteria</taxon>
        <taxon>Pseudomonadati</taxon>
        <taxon>Campylobacterota</taxon>
        <taxon>Epsilonproteobacteria</taxon>
        <taxon>Campylobacterales</taxon>
        <taxon>Campylobacteraceae</taxon>
        <taxon>Campylobacter</taxon>
    </lineage>
</organism>
<evidence type="ECO:0000313" key="13">
    <source>
        <dbReference type="Proteomes" id="UP000509414"/>
    </source>
</evidence>
<keyword evidence="2 12" id="KW-0489">Methyltransferase</keyword>
<gene>
    <name evidence="12" type="primary">mnmC</name>
    <name evidence="12" type="ORF">CINF_0750</name>
</gene>
<evidence type="ECO:0000256" key="2">
    <source>
        <dbReference type="ARBA" id="ARBA00022603"/>
    </source>
</evidence>
<dbReference type="GO" id="GO:0032259">
    <property type="term" value="P:methylation"/>
    <property type="evidence" value="ECO:0007669"/>
    <property type="project" value="UniProtKB-KW"/>
</dbReference>
<dbReference type="PANTHER" id="PTHR13847:SF283">
    <property type="entry name" value="TRNA 5-METHYLAMINOMETHYL-2-THIOURIDINE BIOSYNTHESIS BIFUNCTIONAL PROTEIN MNMC"/>
    <property type="match status" value="1"/>
</dbReference>
<dbReference type="GO" id="GO:0016645">
    <property type="term" value="F:oxidoreductase activity, acting on the CH-NH group of donors"/>
    <property type="evidence" value="ECO:0007669"/>
    <property type="project" value="InterPro"/>
</dbReference>
<dbReference type="NCBIfam" id="TIGR03197">
    <property type="entry name" value="MnmC_Cterm"/>
    <property type="match status" value="1"/>
</dbReference>
<dbReference type="PANTHER" id="PTHR13847">
    <property type="entry name" value="SARCOSINE DEHYDROGENASE-RELATED"/>
    <property type="match status" value="1"/>
</dbReference>
<dbReference type="AlphaFoldDB" id="A0A7H9CHX0"/>
<sequence>MIFKNNAPYASRFDDVYFDAFNPLGEREQVYIDAFNYFRNFKNIVVAEAGFGAGLNFFLSAQKALKMGFDLHYISVEKYPLSQNELKSIYESKQFLALKNELSELFSAFYKQYEIIQNELVRLKFYLNNKNEIILDLYFGDILDFLDESFFRANIWFLDGFSPSKNPQMWDKRFLERLGEFSLKGCVARSFSCARVLKDGLKSADFTHFKLKGTNKKREFSHAICNQPKTRNINKNIWFSYPNFQNLHEIDLAMPKIHALKGKKAIIIGAGIAGLITAYKLKNLGINCEILEKQKDLQNGASSNESGLLLPLITKNDVLLGRFSLLSSLLAYNFYRQDQNFFNFIDFCQILHYATNKAQQTRFKNANSTLLSYDENALPYPKINIKKGAQIEVLSFRKHLAKTLNISFSSTFLNANFNKEQNCYLINYKQNKTAQQTKADIIIFAGGGDGLDLIKNYDENLLLSKVRGQSTIISPLLELKTPFCARGYICKARQKGQTIGSTFNRLDLSLSPKDSDNAQNIANLSEFISTNQVEILSSNVGFRAYSGDRFAIIGQMHDISAFKQDYKALLWNKNKSEQKAPKYHKNVFVNTAHGAHGLASAVLGAELICDLLLKRQPCVRASILNEIHPARFIIRKLKKGLN</sequence>
<dbReference type="InterPro" id="IPR006076">
    <property type="entry name" value="FAD-dep_OxRdtase"/>
</dbReference>
<keyword evidence="9" id="KW-0511">Multifunctional enzyme</keyword>
<evidence type="ECO:0000256" key="8">
    <source>
        <dbReference type="ARBA" id="ARBA00023002"/>
    </source>
</evidence>
<keyword evidence="5" id="KW-0949">S-adenosyl-L-methionine</keyword>
<dbReference type="EMBL" id="CP049075">
    <property type="protein sequence ID" value="QLI05271.1"/>
    <property type="molecule type" value="Genomic_DNA"/>
</dbReference>
<keyword evidence="13" id="KW-1185">Reference proteome</keyword>
<dbReference type="GO" id="GO:0004808">
    <property type="term" value="F:tRNA (5-methylaminomethyl-2-thiouridylate)(34)-methyltransferase activity"/>
    <property type="evidence" value="ECO:0007669"/>
    <property type="project" value="UniProtKB-EC"/>
</dbReference>
<dbReference type="Gene3D" id="3.50.50.60">
    <property type="entry name" value="FAD/NAD(P)-binding domain"/>
    <property type="match status" value="1"/>
</dbReference>